<reference evidence="8 9" key="1">
    <citation type="submission" date="2017-05" db="EMBL/GenBank/DDBJ databases">
        <title>Complete genome sequence of Streptomyces sp. SCSIO 03032 revealed the diverse biosynthetic pathways for its bioactive secondary metabolites.</title>
        <authorList>
            <person name="Ma L."/>
            <person name="Zhu Y."/>
            <person name="Zhang W."/>
            <person name="Zhang G."/>
            <person name="Tian X."/>
            <person name="Zhang S."/>
            <person name="Zhang C."/>
        </authorList>
    </citation>
    <scope>NUCLEOTIDE SEQUENCE [LARGE SCALE GENOMIC DNA]</scope>
    <source>
        <strain evidence="8 9">SCSIO 03032</strain>
    </source>
</reference>
<evidence type="ECO:0000313" key="8">
    <source>
        <dbReference type="EMBL" id="ARQ70760.1"/>
    </source>
</evidence>
<sequence length="433" mass="43197">MSAGTPAVAVRNRRARVALASAFFVNGLLGGSVAVRLPDLMDRMGTDTGALGLAFTVSVLAALATMRLAGWAITRFGSRAVTRLSIVAVCVITAVLPLAPTVQVFAAVMALFGTAGGAFGVASNAQAVVVEKAFGRPVISGLHATYSIGGVMAGAVGALAAWAGMPPAAHIALVAAAAAVLVAALGGRLLPEEPADEAAPSDGSPAGQGGARQGRGARRLVFALGAIAFCFYLGEAAVEDWSAIYLHESLDASTSTAAFGYGVFSVAMAVGRLFGDRVVGRVGGVRALRVGASVAGAGLALGLLLDHPVAGIVSFGVFGIGMCVVAPVTYRAAGNLEGVERGKAISQVTIIGYVGLLAGPAVVGAVGQWLGVPVALAIPAALALVIGLLADAVRPRAAVSGEPAADTGRPPVGEREPRAADGQRSKAIEKERK</sequence>
<keyword evidence="3 6" id="KW-1133">Transmembrane helix</keyword>
<comment type="subcellular location">
    <subcellularLocation>
        <location evidence="1">Cell membrane</location>
        <topology evidence="1">Multi-pass membrane protein</topology>
    </subcellularLocation>
</comment>
<accession>A0A1W7D2H2</accession>
<dbReference type="GO" id="GO:0005886">
    <property type="term" value="C:plasma membrane"/>
    <property type="evidence" value="ECO:0007669"/>
    <property type="project" value="UniProtKB-SubCell"/>
</dbReference>
<protein>
    <recommendedName>
        <fullName evidence="7">Major facilitator superfamily (MFS) profile domain-containing protein</fullName>
    </recommendedName>
</protein>
<feature type="transmembrane region" description="Helical" evidence="6">
    <location>
        <begin position="50"/>
        <end position="69"/>
    </location>
</feature>
<gene>
    <name evidence="8" type="ORF">CAG99_19650</name>
</gene>
<evidence type="ECO:0000256" key="4">
    <source>
        <dbReference type="ARBA" id="ARBA00023136"/>
    </source>
</evidence>
<dbReference type="PANTHER" id="PTHR23514:SF13">
    <property type="entry name" value="INNER MEMBRANE PROTEIN YBJJ"/>
    <property type="match status" value="1"/>
</dbReference>
<dbReference type="Gene3D" id="1.20.1250.20">
    <property type="entry name" value="MFS general substrate transporter like domains"/>
    <property type="match status" value="1"/>
</dbReference>
<dbReference type="KEGG" id="smao:CAG99_19650"/>
<dbReference type="PANTHER" id="PTHR23514">
    <property type="entry name" value="BYPASS OF STOP CODON PROTEIN 6"/>
    <property type="match status" value="1"/>
</dbReference>
<feature type="transmembrane region" description="Helical" evidence="6">
    <location>
        <begin position="220"/>
        <end position="238"/>
    </location>
</feature>
<dbReference type="InterPro" id="IPR051788">
    <property type="entry name" value="MFS_Transporter"/>
</dbReference>
<dbReference type="EMBL" id="CP021121">
    <property type="protein sequence ID" value="ARQ70760.1"/>
    <property type="molecule type" value="Genomic_DNA"/>
</dbReference>
<keyword evidence="2 6" id="KW-0812">Transmembrane</keyword>
<feature type="transmembrane region" description="Helical" evidence="6">
    <location>
        <begin position="287"/>
        <end position="305"/>
    </location>
</feature>
<dbReference type="InterPro" id="IPR020846">
    <property type="entry name" value="MFS_dom"/>
</dbReference>
<dbReference type="GO" id="GO:0022857">
    <property type="term" value="F:transmembrane transporter activity"/>
    <property type="evidence" value="ECO:0007669"/>
    <property type="project" value="InterPro"/>
</dbReference>
<feature type="transmembrane region" description="Helical" evidence="6">
    <location>
        <begin position="311"/>
        <end position="332"/>
    </location>
</feature>
<feature type="transmembrane region" description="Helical" evidence="6">
    <location>
        <begin position="369"/>
        <end position="390"/>
    </location>
</feature>
<keyword evidence="4 6" id="KW-0472">Membrane</keyword>
<feature type="transmembrane region" description="Helical" evidence="6">
    <location>
        <begin position="258"/>
        <end position="275"/>
    </location>
</feature>
<dbReference type="RefSeq" id="WP_086160604.1">
    <property type="nucleotide sequence ID" value="NZ_CP021121.1"/>
</dbReference>
<feature type="transmembrane region" description="Helical" evidence="6">
    <location>
        <begin position="105"/>
        <end position="130"/>
    </location>
</feature>
<dbReference type="CDD" id="cd17393">
    <property type="entry name" value="MFS_MosC_like"/>
    <property type="match status" value="1"/>
</dbReference>
<name>A0A1W7D2H2_9ACTN</name>
<feature type="transmembrane region" description="Helical" evidence="6">
    <location>
        <begin position="169"/>
        <end position="190"/>
    </location>
</feature>
<dbReference type="Pfam" id="PF07690">
    <property type="entry name" value="MFS_1"/>
    <property type="match status" value="1"/>
</dbReference>
<dbReference type="OrthoDB" id="151222at2"/>
<keyword evidence="9" id="KW-1185">Reference proteome</keyword>
<feature type="transmembrane region" description="Helical" evidence="6">
    <location>
        <begin position="81"/>
        <end position="99"/>
    </location>
</feature>
<evidence type="ECO:0000259" key="7">
    <source>
        <dbReference type="PROSITE" id="PS50850"/>
    </source>
</evidence>
<evidence type="ECO:0000256" key="5">
    <source>
        <dbReference type="SAM" id="MobiDB-lite"/>
    </source>
</evidence>
<feature type="domain" description="Major facilitator superfamily (MFS) profile" evidence="7">
    <location>
        <begin position="15"/>
        <end position="398"/>
    </location>
</feature>
<evidence type="ECO:0000256" key="1">
    <source>
        <dbReference type="ARBA" id="ARBA00004651"/>
    </source>
</evidence>
<dbReference type="InterPro" id="IPR036259">
    <property type="entry name" value="MFS_trans_sf"/>
</dbReference>
<feature type="transmembrane region" description="Helical" evidence="6">
    <location>
        <begin position="344"/>
        <end position="363"/>
    </location>
</feature>
<evidence type="ECO:0000256" key="2">
    <source>
        <dbReference type="ARBA" id="ARBA00022692"/>
    </source>
</evidence>
<dbReference type="PROSITE" id="PS50850">
    <property type="entry name" value="MFS"/>
    <property type="match status" value="1"/>
</dbReference>
<dbReference type="AlphaFoldDB" id="A0A1W7D2H2"/>
<evidence type="ECO:0000256" key="6">
    <source>
        <dbReference type="SAM" id="Phobius"/>
    </source>
</evidence>
<feature type="transmembrane region" description="Helical" evidence="6">
    <location>
        <begin position="142"/>
        <end position="163"/>
    </location>
</feature>
<evidence type="ECO:0000313" key="9">
    <source>
        <dbReference type="Proteomes" id="UP000194218"/>
    </source>
</evidence>
<dbReference type="InterPro" id="IPR011701">
    <property type="entry name" value="MFS"/>
</dbReference>
<evidence type="ECO:0000256" key="3">
    <source>
        <dbReference type="ARBA" id="ARBA00022989"/>
    </source>
</evidence>
<feature type="region of interest" description="Disordered" evidence="5">
    <location>
        <begin position="399"/>
        <end position="433"/>
    </location>
</feature>
<organism evidence="8 9">
    <name type="scientific">Streptomyces marincola</name>
    <dbReference type="NCBI Taxonomy" id="2878388"/>
    <lineage>
        <taxon>Bacteria</taxon>
        <taxon>Bacillati</taxon>
        <taxon>Actinomycetota</taxon>
        <taxon>Actinomycetes</taxon>
        <taxon>Kitasatosporales</taxon>
        <taxon>Streptomycetaceae</taxon>
        <taxon>Streptomyces</taxon>
    </lineage>
</organism>
<proteinExistence type="predicted"/>
<dbReference type="Proteomes" id="UP000194218">
    <property type="component" value="Chromosome"/>
</dbReference>
<dbReference type="SUPFAM" id="SSF103473">
    <property type="entry name" value="MFS general substrate transporter"/>
    <property type="match status" value="1"/>
</dbReference>
<feature type="compositionally biased region" description="Basic and acidic residues" evidence="5">
    <location>
        <begin position="412"/>
        <end position="433"/>
    </location>
</feature>